<keyword evidence="1" id="KW-0472">Membrane</keyword>
<evidence type="ECO:0000256" key="1">
    <source>
        <dbReference type="SAM" id="Phobius"/>
    </source>
</evidence>
<dbReference type="AlphaFoldDB" id="A0A6C0INA2"/>
<proteinExistence type="predicted"/>
<dbReference type="EMBL" id="MN740207">
    <property type="protein sequence ID" value="QHT93357.1"/>
    <property type="molecule type" value="Genomic_DNA"/>
</dbReference>
<feature type="transmembrane region" description="Helical" evidence="1">
    <location>
        <begin position="149"/>
        <end position="165"/>
    </location>
</feature>
<sequence>MASNQLDNQEYRRALQVYADTRNRMYSDLTQKNIPVTESTPSYVAYMNANKNLDDIINRQVNGSPNAYGNNVEADFKTEMIGRTTMLKNERDNSANLLKQHGQIKGSMINSQRYAEMERFRQSIWLLICGLVIIFATKSYLLPSSTTDVFNTILIGTIIFLVVYVTEHMGTAPMFLIWLILVSMIGTYLVKHVVDRN</sequence>
<protein>
    <submittedName>
        <fullName evidence="2">Uncharacterized protein</fullName>
    </submittedName>
</protein>
<accession>A0A6C0INA2</accession>
<keyword evidence="1" id="KW-1133">Transmembrane helix</keyword>
<feature type="transmembrane region" description="Helical" evidence="1">
    <location>
        <begin position="172"/>
        <end position="190"/>
    </location>
</feature>
<reference evidence="2" key="1">
    <citation type="journal article" date="2020" name="Nature">
        <title>Giant virus diversity and host interactions through global metagenomics.</title>
        <authorList>
            <person name="Schulz F."/>
            <person name="Roux S."/>
            <person name="Paez-Espino D."/>
            <person name="Jungbluth S."/>
            <person name="Walsh D.A."/>
            <person name="Denef V.J."/>
            <person name="McMahon K.D."/>
            <person name="Konstantinidis K.T."/>
            <person name="Eloe-Fadrosh E.A."/>
            <person name="Kyrpides N.C."/>
            <person name="Woyke T."/>
        </authorList>
    </citation>
    <scope>NUCLEOTIDE SEQUENCE</scope>
    <source>
        <strain evidence="2">GVMAG-M-3300024252-29</strain>
    </source>
</reference>
<evidence type="ECO:0000313" key="2">
    <source>
        <dbReference type="EMBL" id="QHT93357.1"/>
    </source>
</evidence>
<name>A0A6C0INA2_9ZZZZ</name>
<feature type="transmembrane region" description="Helical" evidence="1">
    <location>
        <begin position="123"/>
        <end position="143"/>
    </location>
</feature>
<keyword evidence="1" id="KW-0812">Transmembrane</keyword>
<organism evidence="2">
    <name type="scientific">viral metagenome</name>
    <dbReference type="NCBI Taxonomy" id="1070528"/>
    <lineage>
        <taxon>unclassified sequences</taxon>
        <taxon>metagenomes</taxon>
        <taxon>organismal metagenomes</taxon>
    </lineage>
</organism>